<protein>
    <recommendedName>
        <fullName evidence="5">Transmembrane protein</fullName>
    </recommendedName>
</protein>
<dbReference type="AlphaFoldDB" id="A0A2A9M086"/>
<dbReference type="OrthoDB" id="354289at2759"/>
<evidence type="ECO:0008006" key="5">
    <source>
        <dbReference type="Google" id="ProtNLM"/>
    </source>
</evidence>
<feature type="transmembrane region" description="Helical" evidence="1">
    <location>
        <begin position="207"/>
        <end position="234"/>
    </location>
</feature>
<feature type="chain" id="PRO_5013219320" description="Transmembrane protein" evidence="2">
    <location>
        <begin position="20"/>
        <end position="425"/>
    </location>
</feature>
<comment type="caution">
    <text evidence="3">The sequence shown here is derived from an EMBL/GenBank/DDBJ whole genome shotgun (WGS) entry which is preliminary data.</text>
</comment>
<dbReference type="EMBL" id="NWUJ01000015">
    <property type="protein sequence ID" value="PFH31359.1"/>
    <property type="molecule type" value="Genomic_DNA"/>
</dbReference>
<evidence type="ECO:0000256" key="1">
    <source>
        <dbReference type="SAM" id="Phobius"/>
    </source>
</evidence>
<evidence type="ECO:0000256" key="2">
    <source>
        <dbReference type="SAM" id="SignalP"/>
    </source>
</evidence>
<accession>A0A2A9M086</accession>
<proteinExistence type="predicted"/>
<evidence type="ECO:0000313" key="4">
    <source>
        <dbReference type="Proteomes" id="UP000224006"/>
    </source>
</evidence>
<keyword evidence="2" id="KW-0732">Signal</keyword>
<keyword evidence="1" id="KW-0812">Transmembrane</keyword>
<dbReference type="Proteomes" id="UP000224006">
    <property type="component" value="Unassembled WGS sequence"/>
</dbReference>
<organism evidence="3 4">
    <name type="scientific">Besnoitia besnoiti</name>
    <name type="common">Apicomplexan protozoan</name>
    <dbReference type="NCBI Taxonomy" id="94643"/>
    <lineage>
        <taxon>Eukaryota</taxon>
        <taxon>Sar</taxon>
        <taxon>Alveolata</taxon>
        <taxon>Apicomplexa</taxon>
        <taxon>Conoidasida</taxon>
        <taxon>Coccidia</taxon>
        <taxon>Eucoccidiorida</taxon>
        <taxon>Eimeriorina</taxon>
        <taxon>Sarcocystidae</taxon>
        <taxon>Besnoitia</taxon>
    </lineage>
</organism>
<feature type="signal peptide" evidence="2">
    <location>
        <begin position="1"/>
        <end position="19"/>
    </location>
</feature>
<feature type="transmembrane region" description="Helical" evidence="1">
    <location>
        <begin position="296"/>
        <end position="314"/>
    </location>
</feature>
<dbReference type="VEuPathDB" id="ToxoDB:BESB_027940"/>
<keyword evidence="1" id="KW-0472">Membrane</keyword>
<feature type="transmembrane region" description="Helical" evidence="1">
    <location>
        <begin position="148"/>
        <end position="169"/>
    </location>
</feature>
<dbReference type="KEGG" id="bbes:BESB_027940"/>
<feature type="transmembrane region" description="Helical" evidence="1">
    <location>
        <begin position="326"/>
        <end position="353"/>
    </location>
</feature>
<name>A0A2A9M086_BESBE</name>
<gene>
    <name evidence="3" type="ORF">BESB_027940</name>
</gene>
<feature type="transmembrane region" description="Helical" evidence="1">
    <location>
        <begin position="373"/>
        <end position="396"/>
    </location>
</feature>
<keyword evidence="4" id="KW-1185">Reference proteome</keyword>
<feature type="transmembrane region" description="Helical" evidence="1">
    <location>
        <begin position="254"/>
        <end position="276"/>
    </location>
</feature>
<dbReference type="GeneID" id="40307846"/>
<dbReference type="RefSeq" id="XP_029215368.1">
    <property type="nucleotide sequence ID" value="XM_029361468.1"/>
</dbReference>
<evidence type="ECO:0000313" key="3">
    <source>
        <dbReference type="EMBL" id="PFH31359.1"/>
    </source>
</evidence>
<sequence>MWKNPCVIVVSLYARVAVALENGLDFRPDEVAAYLAQKAGFKLSTLVTMQSLSVDPGDAYILPRPPRIEECLSAMQGRPLTRMPKPYDMGIEVSSFEGYRTAQLRIAEAKTGMGIGGEQPEQLLPAASYQKGLDVQSFEEVPAQYQSLLYVIPQALVYIAVVPGATIGLKYAKSPWYIRQGLLALSSYIYMSLGLILFISVLPLPAFIAVVLSLSLALLGALLALRSVQSLLWFERGEKTASFLRGMEKEPYGWLLACQAFCLLSANLLYCLVSGFLPGHLGVAGLFTGNTAVAGFLYFVWIIAVATGVFLLITCDRADARKTQNVVLAFCCSYCIVAGLSFFANVTAIYGGIGNFVALDPVPFFSVANPFSFNAPTLMLLAIMLSLWAVGITLIGGMDDKAETGRSLSTVSLSSFSEASEALTA</sequence>
<feature type="transmembrane region" description="Helical" evidence="1">
    <location>
        <begin position="181"/>
        <end position="201"/>
    </location>
</feature>
<reference evidence="3 4" key="1">
    <citation type="submission" date="2017-09" db="EMBL/GenBank/DDBJ databases">
        <title>Genome sequencing of Besnoitia besnoiti strain Bb-Ger1.</title>
        <authorList>
            <person name="Schares G."/>
            <person name="Venepally P."/>
            <person name="Lorenzi H.A."/>
        </authorList>
    </citation>
    <scope>NUCLEOTIDE SEQUENCE [LARGE SCALE GENOMIC DNA]</scope>
    <source>
        <strain evidence="3 4">Bb-Ger1</strain>
    </source>
</reference>
<keyword evidence="1" id="KW-1133">Transmembrane helix</keyword>